<dbReference type="GO" id="GO:0008703">
    <property type="term" value="F:5-amino-6-(5-phosphoribosylamino)uracil reductase activity"/>
    <property type="evidence" value="ECO:0007669"/>
    <property type="project" value="InterPro"/>
</dbReference>
<keyword evidence="3" id="KW-1185">Reference proteome</keyword>
<evidence type="ECO:0000313" key="2">
    <source>
        <dbReference type="EMBL" id="RZT83587.1"/>
    </source>
</evidence>
<protein>
    <submittedName>
        <fullName evidence="2">Dihydrofolate reductase</fullName>
    </submittedName>
</protein>
<dbReference type="InterPro" id="IPR002734">
    <property type="entry name" value="RibDG_C"/>
</dbReference>
<name>A0A4Q7UPB9_PSEST</name>
<organism evidence="2 3">
    <name type="scientific">Pseudonocardia sediminis</name>
    <dbReference type="NCBI Taxonomy" id="1397368"/>
    <lineage>
        <taxon>Bacteria</taxon>
        <taxon>Bacillati</taxon>
        <taxon>Actinomycetota</taxon>
        <taxon>Actinomycetes</taxon>
        <taxon>Pseudonocardiales</taxon>
        <taxon>Pseudonocardiaceae</taxon>
        <taxon>Pseudonocardia</taxon>
    </lineage>
</organism>
<comment type="caution">
    <text evidence="2">The sequence shown here is derived from an EMBL/GenBank/DDBJ whole genome shotgun (WGS) entry which is preliminary data.</text>
</comment>
<evidence type="ECO:0000313" key="3">
    <source>
        <dbReference type="Proteomes" id="UP000291591"/>
    </source>
</evidence>
<dbReference type="InterPro" id="IPR050765">
    <property type="entry name" value="Riboflavin_Biosynth_HTPR"/>
</dbReference>
<dbReference type="InterPro" id="IPR024072">
    <property type="entry name" value="DHFR-like_dom_sf"/>
</dbReference>
<sequence length="184" mass="19690">MGVIKAHEFTTVDGVIGAPMWTMDYEFTDDMGASIGELTGSSEAIIFGRTTWEESGPAWSSRDMETDPGAPFFNNTPKYVVSGSRTDAEGWNNSHLLGAYDVDTITKFKDGVDGGIYTYGSGTLVRALLADGLLDELHLYVFPLALGEGPKMFPEGSGRTALTLAGTESFSNGVVHLTYTQPAS</sequence>
<dbReference type="Pfam" id="PF01872">
    <property type="entry name" value="RibD_C"/>
    <property type="match status" value="1"/>
</dbReference>
<reference evidence="2 3" key="1">
    <citation type="submission" date="2019-02" db="EMBL/GenBank/DDBJ databases">
        <title>Sequencing the genomes of 1000 actinobacteria strains.</title>
        <authorList>
            <person name="Klenk H.-P."/>
        </authorList>
    </citation>
    <scope>NUCLEOTIDE SEQUENCE [LARGE SCALE GENOMIC DNA]</scope>
    <source>
        <strain evidence="2 3">DSM 45779</strain>
    </source>
</reference>
<proteinExistence type="predicted"/>
<feature type="domain" description="Bacterial bifunctional deaminase-reductase C-terminal" evidence="1">
    <location>
        <begin position="7"/>
        <end position="175"/>
    </location>
</feature>
<dbReference type="Proteomes" id="UP000291591">
    <property type="component" value="Unassembled WGS sequence"/>
</dbReference>
<dbReference type="RefSeq" id="WP_130288321.1">
    <property type="nucleotide sequence ID" value="NZ_SHKL01000001.1"/>
</dbReference>
<dbReference type="PANTHER" id="PTHR38011:SF11">
    <property type="entry name" value="2,5-DIAMINO-6-RIBOSYLAMINO-4(3H)-PYRIMIDINONE 5'-PHOSPHATE REDUCTASE"/>
    <property type="match status" value="1"/>
</dbReference>
<dbReference type="OrthoDB" id="7342392at2"/>
<dbReference type="AlphaFoldDB" id="A0A4Q7UPB9"/>
<accession>A0A4Q7UPB9</accession>
<evidence type="ECO:0000259" key="1">
    <source>
        <dbReference type="Pfam" id="PF01872"/>
    </source>
</evidence>
<dbReference type="PANTHER" id="PTHR38011">
    <property type="entry name" value="DIHYDROFOLATE REDUCTASE FAMILY PROTEIN (AFU_ORTHOLOGUE AFUA_8G06820)"/>
    <property type="match status" value="1"/>
</dbReference>
<dbReference type="EMBL" id="SHKL01000001">
    <property type="protein sequence ID" value="RZT83587.1"/>
    <property type="molecule type" value="Genomic_DNA"/>
</dbReference>
<dbReference type="GO" id="GO:0009231">
    <property type="term" value="P:riboflavin biosynthetic process"/>
    <property type="evidence" value="ECO:0007669"/>
    <property type="project" value="InterPro"/>
</dbReference>
<dbReference type="SUPFAM" id="SSF53597">
    <property type="entry name" value="Dihydrofolate reductase-like"/>
    <property type="match status" value="1"/>
</dbReference>
<gene>
    <name evidence="2" type="ORF">EV383_0396</name>
</gene>
<dbReference type="Gene3D" id="3.40.430.10">
    <property type="entry name" value="Dihydrofolate Reductase, subunit A"/>
    <property type="match status" value="1"/>
</dbReference>